<evidence type="ECO:0000313" key="4">
    <source>
        <dbReference type="EMBL" id="MFC4402737.1"/>
    </source>
</evidence>
<dbReference type="PANTHER" id="PTHR43080">
    <property type="entry name" value="CBS DOMAIN-CONTAINING PROTEIN CBSX3, MITOCHONDRIAL"/>
    <property type="match status" value="1"/>
</dbReference>
<dbReference type="Pfam" id="PF00571">
    <property type="entry name" value="CBS"/>
    <property type="match status" value="2"/>
</dbReference>
<dbReference type="InterPro" id="IPR000644">
    <property type="entry name" value="CBS_dom"/>
</dbReference>
<proteinExistence type="predicted"/>
<dbReference type="PANTHER" id="PTHR43080:SF2">
    <property type="entry name" value="CBS DOMAIN-CONTAINING PROTEIN"/>
    <property type="match status" value="1"/>
</dbReference>
<feature type="domain" description="CBS" evidence="3">
    <location>
        <begin position="8"/>
        <end position="65"/>
    </location>
</feature>
<gene>
    <name evidence="4" type="ORF">ACFOY7_06595</name>
</gene>
<evidence type="ECO:0000259" key="3">
    <source>
        <dbReference type="PROSITE" id="PS51371"/>
    </source>
</evidence>
<evidence type="ECO:0000256" key="2">
    <source>
        <dbReference type="PROSITE-ProRule" id="PRU00703"/>
    </source>
</evidence>
<name>A0ABV8WTZ5_9BACI</name>
<dbReference type="EMBL" id="JBHSDT010000004">
    <property type="protein sequence ID" value="MFC4402737.1"/>
    <property type="molecule type" value="Genomic_DNA"/>
</dbReference>
<dbReference type="InterPro" id="IPR046342">
    <property type="entry name" value="CBS_dom_sf"/>
</dbReference>
<organism evidence="4 5">
    <name type="scientific">Gracilibacillus xinjiangensis</name>
    <dbReference type="NCBI Taxonomy" id="1193282"/>
    <lineage>
        <taxon>Bacteria</taxon>
        <taxon>Bacillati</taxon>
        <taxon>Bacillota</taxon>
        <taxon>Bacilli</taxon>
        <taxon>Bacillales</taxon>
        <taxon>Bacillaceae</taxon>
        <taxon>Gracilibacillus</taxon>
    </lineage>
</organism>
<dbReference type="SUPFAM" id="SSF54631">
    <property type="entry name" value="CBS-domain pair"/>
    <property type="match status" value="1"/>
</dbReference>
<accession>A0ABV8WTZ5</accession>
<dbReference type="Proteomes" id="UP001595882">
    <property type="component" value="Unassembled WGS sequence"/>
</dbReference>
<keyword evidence="5" id="KW-1185">Reference proteome</keyword>
<protein>
    <submittedName>
        <fullName evidence="4">CBS domain-containing protein</fullName>
    </submittedName>
</protein>
<dbReference type="Gene3D" id="3.10.580.10">
    <property type="entry name" value="CBS-domain"/>
    <property type="match status" value="1"/>
</dbReference>
<comment type="caution">
    <text evidence="4">The sequence shown here is derived from an EMBL/GenBank/DDBJ whole genome shotgun (WGS) entry which is preliminary data.</text>
</comment>
<feature type="domain" description="CBS" evidence="3">
    <location>
        <begin position="73"/>
        <end position="128"/>
    </location>
</feature>
<sequence>MKTVRDVMTEDVASCRIDDSIAMVAQLMKDKNIGAVPICENSQDLLGMVTDRDLVIRGYAENRDAATPVKEVMSGQLYKVQPEATLQEASQMMADYKIRRLPVVNQGKLIGMLSLGDLSLDQMSDQAAGRALEEISEHTDIIH</sequence>
<keyword evidence="1 2" id="KW-0129">CBS domain</keyword>
<evidence type="ECO:0000313" key="5">
    <source>
        <dbReference type="Proteomes" id="UP001595882"/>
    </source>
</evidence>
<dbReference type="InterPro" id="IPR051257">
    <property type="entry name" value="Diverse_CBS-Domain"/>
</dbReference>
<reference evidence="5" key="1">
    <citation type="journal article" date="2019" name="Int. J. Syst. Evol. Microbiol.">
        <title>The Global Catalogue of Microorganisms (GCM) 10K type strain sequencing project: providing services to taxonomists for standard genome sequencing and annotation.</title>
        <authorList>
            <consortium name="The Broad Institute Genomics Platform"/>
            <consortium name="The Broad Institute Genome Sequencing Center for Infectious Disease"/>
            <person name="Wu L."/>
            <person name="Ma J."/>
        </authorList>
    </citation>
    <scope>NUCLEOTIDE SEQUENCE [LARGE SCALE GENOMIC DNA]</scope>
    <source>
        <strain evidence="5">CCUG 37865</strain>
    </source>
</reference>
<dbReference type="RefSeq" id="WP_390250605.1">
    <property type="nucleotide sequence ID" value="NZ_JBHSDT010000004.1"/>
</dbReference>
<dbReference type="PROSITE" id="PS51371">
    <property type="entry name" value="CBS"/>
    <property type="match status" value="2"/>
</dbReference>
<evidence type="ECO:0000256" key="1">
    <source>
        <dbReference type="ARBA" id="ARBA00023122"/>
    </source>
</evidence>
<dbReference type="CDD" id="cd04622">
    <property type="entry name" value="CBS_pair_HRP1_like"/>
    <property type="match status" value="1"/>
</dbReference>
<dbReference type="SMART" id="SM00116">
    <property type="entry name" value="CBS"/>
    <property type="match status" value="2"/>
</dbReference>